<evidence type="ECO:0000256" key="1">
    <source>
        <dbReference type="SAM" id="MobiDB-lite"/>
    </source>
</evidence>
<evidence type="ECO:0000313" key="3">
    <source>
        <dbReference type="Proteomes" id="UP000009131"/>
    </source>
</evidence>
<keyword evidence="3" id="KW-1185">Reference proteome</keyword>
<feature type="compositionally biased region" description="Low complexity" evidence="1">
    <location>
        <begin position="48"/>
        <end position="72"/>
    </location>
</feature>
<sequence>MASSPHASGSSSASWFASFKFGQPSPGGSATLAPATSTEINGRHARKASAASRSSGRSGRTVTAGAAGAAAGQDDSSSDEETANDDHAQTDVEALLWQAQMDIIGHNYRSALRKLDKAANLGSSQACLTLANLYSRGLAASSDSNVTHKLQADPSQAAHWYLKGLAIEVSKPSLRAPSIRKRAELAASDDEARQKARKARHDMARLNPDERDKAATFEAEAIETQTFEDAQAHRYANEPSSEEEAALFDQSINLETVADLAVGLTTLYRLGRIRPDRDQIWHEGYNLSQDAIRHASLYPVIQQAKDRPSARAKSKSRQPGPALLRSGSNQTKSSALPTSAKHRRSAQIHILYLLALASFASNLHHENPAIEADFSTRGRDDAAHWWRKCIEIGTQAGGAGSKLANDLLGKATRRLEILANENAVTVLPIKHASSNLAASQSPPNHVCRVLHQPHHLEHHLSPLSSPADLAEVDSASKMLGQAANQVSSSTIKQPNDLAVPLQPQHKRRSASFTLDNDEADTSMSRDSVSVTSLTQPAQRPQLSLRASTSRPILQPTLSNASITTLPPNFFSKQPIRSSTDLLGARWKVKHRLPTVELSEEQIGIPASPLLSRSGTASVFDLAALADDPSPMPTTFSRGTWPSRGLAKPRHGSFASLLSLGQTQEQNNGHKPASGPLQQLRRRASNFGSSLSLTSLSQTFDTVKGKFQDLPVNTAAGALEDALQRDQIAQFEREGWESEATEGTQSDHDEEAEDRQAVEIPSAALAVLAAKEGTEQRKQVAATTLAISLGKHTSSPRKDEMDKVLAALEAASQLNVKGSCSVCHRKGVNFPKCPKCGQTYCSRSCRISTDGGGDGRKHVCRVPQSPAPSYLSVDQTSTTPTPLNQKATPTQRGQWATTRA</sequence>
<name>G7E3V6_MIXOS</name>
<reference evidence="2 3" key="2">
    <citation type="journal article" date="2012" name="Open Biol.">
        <title>Characteristics of nucleosomes and linker DNA regions on the genome of the basidiomycete Mixia osmundae revealed by mono- and dinucleosome mapping.</title>
        <authorList>
            <person name="Nishida H."/>
            <person name="Kondo S."/>
            <person name="Matsumoto T."/>
            <person name="Suzuki Y."/>
            <person name="Yoshikawa H."/>
            <person name="Taylor T.D."/>
            <person name="Sugiyama J."/>
        </authorList>
    </citation>
    <scope>NUCLEOTIDE SEQUENCE [LARGE SCALE GENOMIC DNA]</scope>
    <source>
        <strain evidence="3">CBS 9802 / IAM 14324 / JCM 22182 / KY 12970</strain>
    </source>
</reference>
<dbReference type="RefSeq" id="XP_014570609.1">
    <property type="nucleotide sequence ID" value="XM_014715123.1"/>
</dbReference>
<feature type="region of interest" description="Disordered" evidence="1">
    <location>
        <begin position="863"/>
        <end position="899"/>
    </location>
</feature>
<dbReference type="InterPro" id="IPR011990">
    <property type="entry name" value="TPR-like_helical_dom_sf"/>
</dbReference>
<feature type="region of interest" description="Disordered" evidence="1">
    <location>
        <begin position="501"/>
        <end position="550"/>
    </location>
</feature>
<feature type="region of interest" description="Disordered" evidence="1">
    <location>
        <begin position="1"/>
        <end position="20"/>
    </location>
</feature>
<dbReference type="eggNOG" id="ENOG502SBZH">
    <property type="taxonomic scope" value="Eukaryota"/>
</dbReference>
<feature type="compositionally biased region" description="Polar residues" evidence="1">
    <location>
        <begin position="871"/>
        <end position="899"/>
    </location>
</feature>
<dbReference type="OMA" id="WESEATE"/>
<dbReference type="InParanoid" id="G7E3V6"/>
<dbReference type="Gene3D" id="1.25.40.10">
    <property type="entry name" value="Tetratricopeptide repeat domain"/>
    <property type="match status" value="1"/>
</dbReference>
<proteinExistence type="predicted"/>
<comment type="caution">
    <text evidence="2">The sequence shown here is derived from an EMBL/GenBank/DDBJ whole genome shotgun (WGS) entry which is preliminary data.</text>
</comment>
<protein>
    <submittedName>
        <fullName evidence="2">Uncharacterized protein</fullName>
    </submittedName>
</protein>
<evidence type="ECO:0000313" key="2">
    <source>
        <dbReference type="EMBL" id="GAA97516.1"/>
    </source>
</evidence>
<feature type="region of interest" description="Disordered" evidence="1">
    <location>
        <begin position="732"/>
        <end position="755"/>
    </location>
</feature>
<dbReference type="SUPFAM" id="SSF81901">
    <property type="entry name" value="HCP-like"/>
    <property type="match status" value="1"/>
</dbReference>
<feature type="region of interest" description="Disordered" evidence="1">
    <location>
        <begin position="25"/>
        <end position="87"/>
    </location>
</feature>
<dbReference type="AlphaFoldDB" id="G7E3V6"/>
<reference evidence="2 3" key="1">
    <citation type="journal article" date="2011" name="J. Gen. Appl. Microbiol.">
        <title>Draft genome sequencing of the enigmatic basidiomycete Mixia osmundae.</title>
        <authorList>
            <person name="Nishida H."/>
            <person name="Nagatsuka Y."/>
            <person name="Sugiyama J."/>
        </authorList>
    </citation>
    <scope>NUCLEOTIDE SEQUENCE [LARGE SCALE GENOMIC DNA]</scope>
    <source>
        <strain evidence="3">CBS 9802 / IAM 14324 / JCM 22182 / KY 12970</strain>
    </source>
</reference>
<dbReference type="Proteomes" id="UP000009131">
    <property type="component" value="Unassembled WGS sequence"/>
</dbReference>
<accession>G7E3V6</accession>
<dbReference type="HOGENOM" id="CLU_322127_0_0_1"/>
<feature type="compositionally biased region" description="Polar residues" evidence="1">
    <location>
        <begin position="521"/>
        <end position="550"/>
    </location>
</feature>
<feature type="region of interest" description="Disordered" evidence="1">
    <location>
        <begin position="303"/>
        <end position="341"/>
    </location>
</feature>
<dbReference type="OrthoDB" id="2507153at2759"/>
<dbReference type="EMBL" id="BABT02000126">
    <property type="protein sequence ID" value="GAA97516.1"/>
    <property type="molecule type" value="Genomic_DNA"/>
</dbReference>
<feature type="compositionally biased region" description="Low complexity" evidence="1">
    <location>
        <begin position="1"/>
        <end position="18"/>
    </location>
</feature>
<organism evidence="2 3">
    <name type="scientific">Mixia osmundae (strain CBS 9802 / IAM 14324 / JCM 22182 / KY 12970)</name>
    <dbReference type="NCBI Taxonomy" id="764103"/>
    <lineage>
        <taxon>Eukaryota</taxon>
        <taxon>Fungi</taxon>
        <taxon>Dikarya</taxon>
        <taxon>Basidiomycota</taxon>
        <taxon>Pucciniomycotina</taxon>
        <taxon>Mixiomycetes</taxon>
        <taxon>Mixiales</taxon>
        <taxon>Mixiaceae</taxon>
        <taxon>Mixia</taxon>
    </lineage>
</organism>
<gene>
    <name evidence="2" type="primary">Mo04194</name>
    <name evidence="2" type="ORF">E5Q_04194</name>
</gene>
<feature type="compositionally biased region" description="Polar residues" evidence="1">
    <location>
        <begin position="326"/>
        <end position="337"/>
    </location>
</feature>